<protein>
    <submittedName>
        <fullName evidence="1">Uncharacterized protein</fullName>
    </submittedName>
</protein>
<dbReference type="AlphaFoldDB" id="A0A0A2T403"/>
<dbReference type="EMBL" id="JNCF01000110">
    <property type="protein sequence ID" value="KGP62153.1"/>
    <property type="molecule type" value="Genomic_DNA"/>
</dbReference>
<sequence>MVEWGGSKKDNMAREIYPRCYAALSKILSNTMHARDFVRKKQEPGLAVGRFLWVCLQALDLPKLHLKKPDNHNFYLKIR</sequence>
<evidence type="ECO:0000313" key="1">
    <source>
        <dbReference type="EMBL" id="KGP62153.1"/>
    </source>
</evidence>
<keyword evidence="2" id="KW-1185">Reference proteome</keyword>
<reference evidence="1 2" key="1">
    <citation type="submission" date="2014-05" db="EMBL/GenBank/DDBJ databases">
        <authorList>
            <person name="Rizzardi K."/>
            <person name="Winiecka-Krusnell J."/>
            <person name="Ramliden M."/>
            <person name="Alm E."/>
            <person name="Andersson S."/>
            <person name="Byfors S."/>
        </authorList>
    </citation>
    <scope>NUCLEOTIDE SEQUENCE [LARGE SCALE GENOMIC DNA]</scope>
    <source>
        <strain evidence="1 2">LEGN</strain>
    </source>
</reference>
<gene>
    <name evidence="1" type="ORF">EP47_13620</name>
</gene>
<comment type="caution">
    <text evidence="1">The sequence shown here is derived from an EMBL/GenBank/DDBJ whole genome shotgun (WGS) entry which is preliminary data.</text>
</comment>
<evidence type="ECO:0000313" key="2">
    <source>
        <dbReference type="Proteomes" id="UP000054422"/>
    </source>
</evidence>
<proteinExistence type="predicted"/>
<name>A0A0A2T403_9GAMM</name>
<accession>A0A0A2T403</accession>
<organism evidence="1 2">
    <name type="scientific">Legionella norrlandica</name>
    <dbReference type="NCBI Taxonomy" id="1498499"/>
    <lineage>
        <taxon>Bacteria</taxon>
        <taxon>Pseudomonadati</taxon>
        <taxon>Pseudomonadota</taxon>
        <taxon>Gammaproteobacteria</taxon>
        <taxon>Legionellales</taxon>
        <taxon>Legionellaceae</taxon>
        <taxon>Legionella</taxon>
    </lineage>
</organism>
<dbReference type="Proteomes" id="UP000054422">
    <property type="component" value="Unassembled WGS sequence"/>
</dbReference>